<feature type="compositionally biased region" description="Low complexity" evidence="1">
    <location>
        <begin position="81"/>
        <end position="130"/>
    </location>
</feature>
<accession>B4QI41</accession>
<sequence>MRQAASDNNENRKKRRWQLATAADCEGGTEGGCSTGGGGADPRSQTPQSQSRHRVRRTVPINTLEDHKARHRRSAPLQHCTTSTSTSVSPPSTSVSPATATATSTSHRCNHAPPARQQRQASDASASSSAGHHRFGPEIHSRRGLSQAMANAQYQIPTGPYPQTKVR</sequence>
<reference evidence="2 3" key="1">
    <citation type="journal article" date="2007" name="Nature">
        <title>Evolution of genes and genomes on the Drosophila phylogeny.</title>
        <authorList>
            <consortium name="Drosophila 12 Genomes Consortium"/>
            <person name="Clark A.G."/>
            <person name="Eisen M.B."/>
            <person name="Smith D.R."/>
            <person name="Bergman C.M."/>
            <person name="Oliver B."/>
            <person name="Markow T.A."/>
            <person name="Kaufman T.C."/>
            <person name="Kellis M."/>
            <person name="Gelbart W."/>
            <person name="Iyer V.N."/>
            <person name="Pollard D.A."/>
            <person name="Sackton T.B."/>
            <person name="Larracuente A.M."/>
            <person name="Singh N.D."/>
            <person name="Abad J.P."/>
            <person name="Abt D.N."/>
            <person name="Adryan B."/>
            <person name="Aguade M."/>
            <person name="Akashi H."/>
            <person name="Anderson W.W."/>
            <person name="Aquadro C.F."/>
            <person name="Ardell D.H."/>
            <person name="Arguello R."/>
            <person name="Artieri C.G."/>
            <person name="Barbash D.A."/>
            <person name="Barker D."/>
            <person name="Barsanti P."/>
            <person name="Batterham P."/>
            <person name="Batzoglou S."/>
            <person name="Begun D."/>
            <person name="Bhutkar A."/>
            <person name="Blanco E."/>
            <person name="Bosak S.A."/>
            <person name="Bradley R.K."/>
            <person name="Brand A.D."/>
            <person name="Brent M.R."/>
            <person name="Brooks A.N."/>
            <person name="Brown R.H."/>
            <person name="Butlin R.K."/>
            <person name="Caggese C."/>
            <person name="Calvi B.R."/>
            <person name="Bernardo de Carvalho A."/>
            <person name="Caspi A."/>
            <person name="Castrezana S."/>
            <person name="Celniker S.E."/>
            <person name="Chang J.L."/>
            <person name="Chapple C."/>
            <person name="Chatterji S."/>
            <person name="Chinwalla A."/>
            <person name="Civetta A."/>
            <person name="Clifton S.W."/>
            <person name="Comeron J.M."/>
            <person name="Costello J.C."/>
            <person name="Coyne J.A."/>
            <person name="Daub J."/>
            <person name="David R.G."/>
            <person name="Delcher A.L."/>
            <person name="Delehaunty K."/>
            <person name="Do C.B."/>
            <person name="Ebling H."/>
            <person name="Edwards K."/>
            <person name="Eickbush T."/>
            <person name="Evans J.D."/>
            <person name="Filipski A."/>
            <person name="Findeiss S."/>
            <person name="Freyhult E."/>
            <person name="Fulton L."/>
            <person name="Fulton R."/>
            <person name="Garcia A.C."/>
            <person name="Gardiner A."/>
            <person name="Garfield D.A."/>
            <person name="Garvin B.E."/>
            <person name="Gibson G."/>
            <person name="Gilbert D."/>
            <person name="Gnerre S."/>
            <person name="Godfrey J."/>
            <person name="Good R."/>
            <person name="Gotea V."/>
            <person name="Gravely B."/>
            <person name="Greenberg A.J."/>
            <person name="Griffiths-Jones S."/>
            <person name="Gross S."/>
            <person name="Guigo R."/>
            <person name="Gustafson E.A."/>
            <person name="Haerty W."/>
            <person name="Hahn M.W."/>
            <person name="Halligan D.L."/>
            <person name="Halpern A.L."/>
            <person name="Halter G.M."/>
            <person name="Han M.V."/>
            <person name="Heger A."/>
            <person name="Hillier L."/>
            <person name="Hinrichs A.S."/>
            <person name="Holmes I."/>
            <person name="Hoskins R.A."/>
            <person name="Hubisz M.J."/>
            <person name="Hultmark D."/>
            <person name="Huntley M.A."/>
            <person name="Jaffe D.B."/>
            <person name="Jagadeeshan S."/>
            <person name="Jeck W.R."/>
            <person name="Johnson J."/>
            <person name="Jones C.D."/>
            <person name="Jordan W.C."/>
            <person name="Karpen G.H."/>
            <person name="Kataoka E."/>
            <person name="Keightley P.D."/>
            <person name="Kheradpour P."/>
            <person name="Kirkness E.F."/>
            <person name="Koerich L.B."/>
            <person name="Kristiansen K."/>
            <person name="Kudrna D."/>
            <person name="Kulathinal R.J."/>
            <person name="Kumar S."/>
            <person name="Kwok R."/>
            <person name="Lander E."/>
            <person name="Langley C.H."/>
            <person name="Lapoint R."/>
            <person name="Lazzaro B.P."/>
            <person name="Lee S.J."/>
            <person name="Levesque L."/>
            <person name="Li R."/>
            <person name="Lin C.F."/>
            <person name="Lin M.F."/>
            <person name="Lindblad-Toh K."/>
            <person name="Llopart A."/>
            <person name="Long M."/>
            <person name="Low L."/>
            <person name="Lozovsky E."/>
            <person name="Lu J."/>
            <person name="Luo M."/>
            <person name="Machado C.A."/>
            <person name="Makalowski W."/>
            <person name="Marzo M."/>
            <person name="Matsuda M."/>
            <person name="Matzkin L."/>
            <person name="McAllister B."/>
            <person name="McBride C.S."/>
            <person name="McKernan B."/>
            <person name="McKernan K."/>
            <person name="Mendez-Lago M."/>
            <person name="Minx P."/>
            <person name="Mollenhauer M.U."/>
            <person name="Montooth K."/>
            <person name="Mount S.M."/>
            <person name="Mu X."/>
            <person name="Myers E."/>
            <person name="Negre B."/>
            <person name="Newfeld S."/>
            <person name="Nielsen R."/>
            <person name="Noor M.A."/>
            <person name="O'Grady P."/>
            <person name="Pachter L."/>
            <person name="Papaceit M."/>
            <person name="Parisi M.J."/>
            <person name="Parisi M."/>
            <person name="Parts L."/>
            <person name="Pedersen J.S."/>
            <person name="Pesole G."/>
            <person name="Phillippy A.M."/>
            <person name="Ponting C.P."/>
            <person name="Pop M."/>
            <person name="Porcelli D."/>
            <person name="Powell J.R."/>
            <person name="Prohaska S."/>
            <person name="Pruitt K."/>
            <person name="Puig M."/>
            <person name="Quesneville H."/>
            <person name="Ram K.R."/>
            <person name="Rand D."/>
            <person name="Rasmussen M.D."/>
            <person name="Reed L.K."/>
            <person name="Reenan R."/>
            <person name="Reily A."/>
            <person name="Remington K.A."/>
            <person name="Rieger T.T."/>
            <person name="Ritchie M.G."/>
            <person name="Robin C."/>
            <person name="Rogers Y.H."/>
            <person name="Rohde C."/>
            <person name="Rozas J."/>
            <person name="Rubenfield M.J."/>
            <person name="Ruiz A."/>
            <person name="Russo S."/>
            <person name="Salzberg S.L."/>
            <person name="Sanchez-Gracia A."/>
            <person name="Saranga D.J."/>
            <person name="Sato H."/>
            <person name="Schaeffer S.W."/>
            <person name="Schatz M.C."/>
            <person name="Schlenke T."/>
            <person name="Schwartz R."/>
            <person name="Segarra C."/>
            <person name="Singh R.S."/>
            <person name="Sirot L."/>
            <person name="Sirota M."/>
            <person name="Sisneros N.B."/>
            <person name="Smith C.D."/>
            <person name="Smith T.F."/>
            <person name="Spieth J."/>
            <person name="Stage D.E."/>
            <person name="Stark A."/>
            <person name="Stephan W."/>
            <person name="Strausberg R.L."/>
            <person name="Strempel S."/>
            <person name="Sturgill D."/>
            <person name="Sutton G."/>
            <person name="Sutton G.G."/>
            <person name="Tao W."/>
            <person name="Teichmann S."/>
            <person name="Tobari Y.N."/>
            <person name="Tomimura Y."/>
            <person name="Tsolas J.M."/>
            <person name="Valente V.L."/>
            <person name="Venter E."/>
            <person name="Venter J.C."/>
            <person name="Vicario S."/>
            <person name="Vieira F.G."/>
            <person name="Vilella A.J."/>
            <person name="Villasante A."/>
            <person name="Walenz B."/>
            <person name="Wang J."/>
            <person name="Wasserman M."/>
            <person name="Watts T."/>
            <person name="Wilson D."/>
            <person name="Wilson R.K."/>
            <person name="Wing R.A."/>
            <person name="Wolfner M.F."/>
            <person name="Wong A."/>
            <person name="Wong G.K."/>
            <person name="Wu C.I."/>
            <person name="Wu G."/>
            <person name="Yamamoto D."/>
            <person name="Yang H.P."/>
            <person name="Yang S.P."/>
            <person name="Yorke J.A."/>
            <person name="Yoshida K."/>
            <person name="Zdobnov E."/>
            <person name="Zhang P."/>
            <person name="Zhang Y."/>
            <person name="Zimin A.V."/>
            <person name="Baldwin J."/>
            <person name="Abdouelleil A."/>
            <person name="Abdulkadir J."/>
            <person name="Abebe A."/>
            <person name="Abera B."/>
            <person name="Abreu J."/>
            <person name="Acer S.C."/>
            <person name="Aftuck L."/>
            <person name="Alexander A."/>
            <person name="An P."/>
            <person name="Anderson E."/>
            <person name="Anderson S."/>
            <person name="Arachi H."/>
            <person name="Azer M."/>
            <person name="Bachantsang P."/>
            <person name="Barry A."/>
            <person name="Bayul T."/>
            <person name="Berlin A."/>
            <person name="Bessette D."/>
            <person name="Bloom T."/>
            <person name="Blye J."/>
            <person name="Boguslavskiy L."/>
            <person name="Bonnet C."/>
            <person name="Boukhgalter B."/>
            <person name="Bourzgui I."/>
            <person name="Brown A."/>
            <person name="Cahill P."/>
            <person name="Channer S."/>
            <person name="Cheshatsang Y."/>
            <person name="Chuda L."/>
            <person name="Citroen M."/>
            <person name="Collymore A."/>
            <person name="Cooke P."/>
            <person name="Costello M."/>
            <person name="D'Aco K."/>
            <person name="Daza R."/>
            <person name="De Haan G."/>
            <person name="DeGray S."/>
            <person name="DeMaso C."/>
            <person name="Dhargay N."/>
            <person name="Dooley K."/>
            <person name="Dooley E."/>
            <person name="Doricent M."/>
            <person name="Dorje P."/>
            <person name="Dorjee K."/>
            <person name="Dupes A."/>
            <person name="Elong R."/>
            <person name="Falk J."/>
            <person name="Farina A."/>
            <person name="Faro S."/>
            <person name="Ferguson D."/>
            <person name="Fisher S."/>
            <person name="Foley C.D."/>
            <person name="Franke A."/>
            <person name="Friedrich D."/>
            <person name="Gadbois L."/>
            <person name="Gearin G."/>
            <person name="Gearin C.R."/>
            <person name="Giannoukos G."/>
            <person name="Goode T."/>
            <person name="Graham J."/>
            <person name="Grandbois E."/>
            <person name="Grewal S."/>
            <person name="Gyaltsen K."/>
            <person name="Hafez N."/>
            <person name="Hagos B."/>
            <person name="Hall J."/>
            <person name="Henson C."/>
            <person name="Hollinger A."/>
            <person name="Honan T."/>
            <person name="Huard M.D."/>
            <person name="Hughes L."/>
            <person name="Hurhula B."/>
            <person name="Husby M.E."/>
            <person name="Kamat A."/>
            <person name="Kanga B."/>
            <person name="Kashin S."/>
            <person name="Khazanovich D."/>
            <person name="Kisner P."/>
            <person name="Lance K."/>
            <person name="Lara M."/>
            <person name="Lee W."/>
            <person name="Lennon N."/>
            <person name="Letendre F."/>
            <person name="LeVine R."/>
            <person name="Lipovsky A."/>
            <person name="Liu X."/>
            <person name="Liu J."/>
            <person name="Liu S."/>
            <person name="Lokyitsang T."/>
            <person name="Lokyitsang Y."/>
            <person name="Lubonja R."/>
            <person name="Lui A."/>
            <person name="MacDonald P."/>
            <person name="Magnisalis V."/>
            <person name="Maru K."/>
            <person name="Matthews C."/>
            <person name="McCusker W."/>
            <person name="McDonough S."/>
            <person name="Mehta T."/>
            <person name="Meldrim J."/>
            <person name="Meneus L."/>
            <person name="Mihai O."/>
            <person name="Mihalev A."/>
            <person name="Mihova T."/>
            <person name="Mittelman R."/>
            <person name="Mlenga V."/>
            <person name="Montmayeur A."/>
            <person name="Mulrain L."/>
            <person name="Navidi A."/>
            <person name="Naylor J."/>
            <person name="Negash T."/>
            <person name="Nguyen T."/>
            <person name="Nguyen N."/>
            <person name="Nicol R."/>
            <person name="Norbu C."/>
            <person name="Norbu N."/>
            <person name="Novod N."/>
            <person name="O'Neill B."/>
            <person name="Osman S."/>
            <person name="Markiewicz E."/>
            <person name="Oyono O.L."/>
            <person name="Patti C."/>
            <person name="Phunkhang P."/>
            <person name="Pierre F."/>
            <person name="Priest M."/>
            <person name="Raghuraman S."/>
            <person name="Rege F."/>
            <person name="Reyes R."/>
            <person name="Rise C."/>
            <person name="Rogov P."/>
            <person name="Ross K."/>
            <person name="Ryan E."/>
            <person name="Settipalli S."/>
            <person name="Shea T."/>
            <person name="Sherpa N."/>
            <person name="Shi L."/>
            <person name="Shih D."/>
            <person name="Sparrow T."/>
            <person name="Spaulding J."/>
            <person name="Stalker J."/>
            <person name="Stange-Thomann N."/>
            <person name="Stavropoulos S."/>
            <person name="Stone C."/>
            <person name="Strader C."/>
            <person name="Tesfaye S."/>
            <person name="Thomson T."/>
            <person name="Thoulutsang Y."/>
            <person name="Thoulutsang D."/>
            <person name="Topham K."/>
            <person name="Topping I."/>
            <person name="Tsamla T."/>
            <person name="Vassiliev H."/>
            <person name="Vo A."/>
            <person name="Wangchuk T."/>
            <person name="Wangdi T."/>
            <person name="Weiand M."/>
            <person name="Wilkinson J."/>
            <person name="Wilson A."/>
            <person name="Yadav S."/>
            <person name="Young G."/>
            <person name="Yu Q."/>
            <person name="Zembek L."/>
            <person name="Zhong D."/>
            <person name="Zimmer A."/>
            <person name="Zwirko Z."/>
            <person name="Jaffe D.B."/>
            <person name="Alvarez P."/>
            <person name="Brockman W."/>
            <person name="Butler J."/>
            <person name="Chin C."/>
            <person name="Gnerre S."/>
            <person name="Grabherr M."/>
            <person name="Kleber M."/>
            <person name="Mauceli E."/>
            <person name="MacCallum I."/>
        </authorList>
    </citation>
    <scope>NUCLEOTIDE SEQUENCE [LARGE SCALE GENOMIC DNA]</scope>
    <source>
        <strain evidence="3">white501</strain>
    </source>
</reference>
<evidence type="ECO:0000313" key="2">
    <source>
        <dbReference type="EMBL" id="EDX08295.1"/>
    </source>
</evidence>
<feature type="region of interest" description="Disordered" evidence="1">
    <location>
        <begin position="1"/>
        <end position="167"/>
    </location>
</feature>
<protein>
    <submittedName>
        <fullName evidence="2">GD11729</fullName>
    </submittedName>
</protein>
<gene>
    <name evidence="2" type="primary">Dsim\GD11729</name>
    <name evidence="2" type="ORF">Dsim_GD11729</name>
</gene>
<evidence type="ECO:0000313" key="3">
    <source>
        <dbReference type="Proteomes" id="UP000000304"/>
    </source>
</evidence>
<proteinExistence type="predicted"/>
<evidence type="ECO:0000256" key="1">
    <source>
        <dbReference type="SAM" id="MobiDB-lite"/>
    </source>
</evidence>
<dbReference type="EMBL" id="CM000362">
    <property type="protein sequence ID" value="EDX08295.1"/>
    <property type="molecule type" value="Genomic_DNA"/>
</dbReference>
<organism evidence="2 3">
    <name type="scientific">Drosophila simulans</name>
    <name type="common">Fruit fly</name>
    <dbReference type="NCBI Taxonomy" id="7240"/>
    <lineage>
        <taxon>Eukaryota</taxon>
        <taxon>Metazoa</taxon>
        <taxon>Ecdysozoa</taxon>
        <taxon>Arthropoda</taxon>
        <taxon>Hexapoda</taxon>
        <taxon>Insecta</taxon>
        <taxon>Pterygota</taxon>
        <taxon>Neoptera</taxon>
        <taxon>Endopterygota</taxon>
        <taxon>Diptera</taxon>
        <taxon>Brachycera</taxon>
        <taxon>Muscomorpha</taxon>
        <taxon>Ephydroidea</taxon>
        <taxon>Drosophilidae</taxon>
        <taxon>Drosophila</taxon>
        <taxon>Sophophora</taxon>
    </lineage>
</organism>
<dbReference type="AlphaFoldDB" id="B4QI41"/>
<keyword evidence="3" id="KW-1185">Reference proteome</keyword>
<dbReference type="OMA" id="KKRRWQL"/>
<dbReference type="Proteomes" id="UP000000304">
    <property type="component" value="Chromosome 2R"/>
</dbReference>
<dbReference type="HOGENOM" id="CLU_1596266_0_0_1"/>
<feature type="compositionally biased region" description="Gly residues" evidence="1">
    <location>
        <begin position="28"/>
        <end position="40"/>
    </location>
</feature>
<name>B4QI41_DROSI</name>